<evidence type="ECO:0000313" key="7">
    <source>
        <dbReference type="Proteomes" id="UP001210211"/>
    </source>
</evidence>
<evidence type="ECO:0000259" key="5">
    <source>
        <dbReference type="PROSITE" id="PS50144"/>
    </source>
</evidence>
<dbReference type="CDD" id="cd18280">
    <property type="entry name" value="BTB_POZ_BPM_plant"/>
    <property type="match status" value="1"/>
</dbReference>
<name>A0AAD5ZJY1_9POAL</name>
<dbReference type="InterPro" id="IPR011333">
    <property type="entry name" value="SKP1/BTB/POZ_sf"/>
</dbReference>
<dbReference type="Pfam" id="PF22486">
    <property type="entry name" value="MATH_2"/>
    <property type="match status" value="1"/>
</dbReference>
<dbReference type="InterPro" id="IPR000210">
    <property type="entry name" value="BTB/POZ_dom"/>
</dbReference>
<evidence type="ECO:0000259" key="4">
    <source>
        <dbReference type="PROSITE" id="PS50097"/>
    </source>
</evidence>
<keyword evidence="7" id="KW-1185">Reference proteome</keyword>
<dbReference type="Pfam" id="PF24570">
    <property type="entry name" value="BACK_BPM_SPOP"/>
    <property type="match status" value="1"/>
</dbReference>
<dbReference type="PROSITE" id="PS50097">
    <property type="entry name" value="BTB"/>
    <property type="match status" value="1"/>
</dbReference>
<dbReference type="InterPro" id="IPR002083">
    <property type="entry name" value="MATH/TRAF_dom"/>
</dbReference>
<comment type="caution">
    <text evidence="6">The sequence shown here is derived from an EMBL/GenBank/DDBJ whole genome shotgun (WGS) entry which is preliminary data.</text>
</comment>
<feature type="domain" description="BTB" evidence="4">
    <location>
        <begin position="154"/>
        <end position="221"/>
    </location>
</feature>
<dbReference type="PANTHER" id="PTHR26379">
    <property type="entry name" value="BTB/POZ AND MATH DOMAIN-CONTAINING PROTEIN 1"/>
    <property type="match status" value="1"/>
</dbReference>
<feature type="compositionally biased region" description="Polar residues" evidence="3">
    <location>
        <begin position="1"/>
        <end position="20"/>
    </location>
</feature>
<comment type="similarity">
    <text evidence="2">Belongs to the Tdpoz family.</text>
</comment>
<dbReference type="EMBL" id="JAMRDG010000001">
    <property type="protein sequence ID" value="KAJ3699044.1"/>
    <property type="molecule type" value="Genomic_DNA"/>
</dbReference>
<dbReference type="AlphaFoldDB" id="A0AAD5ZJY1"/>
<dbReference type="Gene3D" id="3.30.710.10">
    <property type="entry name" value="Potassium Channel Kv1.1, Chain A"/>
    <property type="match status" value="1"/>
</dbReference>
<comment type="pathway">
    <text evidence="1">Protein modification; protein ubiquitination.</text>
</comment>
<evidence type="ECO:0000313" key="6">
    <source>
        <dbReference type="EMBL" id="KAJ3699044.1"/>
    </source>
</evidence>
<organism evidence="6 7">
    <name type="scientific">Rhynchospora tenuis</name>
    <dbReference type="NCBI Taxonomy" id="198213"/>
    <lineage>
        <taxon>Eukaryota</taxon>
        <taxon>Viridiplantae</taxon>
        <taxon>Streptophyta</taxon>
        <taxon>Embryophyta</taxon>
        <taxon>Tracheophyta</taxon>
        <taxon>Spermatophyta</taxon>
        <taxon>Magnoliopsida</taxon>
        <taxon>Liliopsida</taxon>
        <taxon>Poales</taxon>
        <taxon>Cyperaceae</taxon>
        <taxon>Cyperoideae</taxon>
        <taxon>Rhynchosporeae</taxon>
        <taxon>Rhynchospora</taxon>
    </lineage>
</organism>
<feature type="region of interest" description="Disordered" evidence="3">
    <location>
        <begin position="1"/>
        <end position="21"/>
    </location>
</feature>
<dbReference type="CDD" id="cd00121">
    <property type="entry name" value="MATH"/>
    <property type="match status" value="1"/>
</dbReference>
<dbReference type="InterPro" id="IPR008974">
    <property type="entry name" value="TRAF-like"/>
</dbReference>
<protein>
    <recommendedName>
        <fullName evidence="8">BTB domain-containing protein</fullName>
    </recommendedName>
</protein>
<dbReference type="Pfam" id="PF00651">
    <property type="entry name" value="BTB"/>
    <property type="match status" value="1"/>
</dbReference>
<dbReference type="PROSITE" id="PS50144">
    <property type="entry name" value="MATH"/>
    <property type="match status" value="1"/>
</dbReference>
<dbReference type="SUPFAM" id="SSF49599">
    <property type="entry name" value="TRAF domain-like"/>
    <property type="match status" value="1"/>
</dbReference>
<dbReference type="Gene3D" id="2.60.210.10">
    <property type="entry name" value="Apoptosis, Tumor Necrosis Factor Receptor Associated Protein 2, Chain A"/>
    <property type="match status" value="1"/>
</dbReference>
<evidence type="ECO:0000256" key="2">
    <source>
        <dbReference type="ARBA" id="ARBA00010846"/>
    </source>
</evidence>
<dbReference type="Gene3D" id="6.10.250.3030">
    <property type="match status" value="1"/>
</dbReference>
<evidence type="ECO:0000256" key="3">
    <source>
        <dbReference type="SAM" id="MobiDB-lite"/>
    </source>
</evidence>
<dbReference type="InterPro" id="IPR045005">
    <property type="entry name" value="BPM1-6"/>
</dbReference>
<dbReference type="SMART" id="SM00225">
    <property type="entry name" value="BTB"/>
    <property type="match status" value="1"/>
</dbReference>
<dbReference type="Proteomes" id="UP001210211">
    <property type="component" value="Unassembled WGS sequence"/>
</dbReference>
<accession>A0AAD5ZJY1</accession>
<dbReference type="GO" id="GO:0016567">
    <property type="term" value="P:protein ubiquitination"/>
    <property type="evidence" value="ECO:0007669"/>
    <property type="project" value="InterPro"/>
</dbReference>
<reference evidence="6 7" key="1">
    <citation type="journal article" date="2022" name="Cell">
        <title>Repeat-based holocentromeres influence genome architecture and karyotype evolution.</title>
        <authorList>
            <person name="Hofstatter P.G."/>
            <person name="Thangavel G."/>
            <person name="Lux T."/>
            <person name="Neumann P."/>
            <person name="Vondrak T."/>
            <person name="Novak P."/>
            <person name="Zhang M."/>
            <person name="Costa L."/>
            <person name="Castellani M."/>
            <person name="Scott A."/>
            <person name="Toegelov H."/>
            <person name="Fuchs J."/>
            <person name="Mata-Sucre Y."/>
            <person name="Dias Y."/>
            <person name="Vanzela A.L.L."/>
            <person name="Huettel B."/>
            <person name="Almeida C.C.S."/>
            <person name="Simkova H."/>
            <person name="Souza G."/>
            <person name="Pedrosa-Harand A."/>
            <person name="Macas J."/>
            <person name="Mayer K.F.X."/>
            <person name="Houben A."/>
            <person name="Marques A."/>
        </authorList>
    </citation>
    <scope>NUCLEOTIDE SEQUENCE [LARGE SCALE GENOMIC DNA]</scope>
    <source>
        <strain evidence="6">RhyTen1mFocal</strain>
    </source>
</reference>
<gene>
    <name evidence="6" type="ORF">LUZ61_002749</name>
</gene>
<dbReference type="InterPro" id="IPR056423">
    <property type="entry name" value="BACK_BPM_SPOP"/>
</dbReference>
<feature type="domain" description="MATH" evidence="5">
    <location>
        <begin position="29"/>
        <end position="158"/>
    </location>
</feature>
<proteinExistence type="inferred from homology"/>
<sequence>MYQVSMSLSDDDSTNNQETASIRRVEKVSGSHLFKIMGYSLEKDIGKGEFLESATFNVGGYDWSIAYYPNGETKAENGYASIFLYLMSDEAQNVKAQLSFIILNQNRNPLLKRLTADVHNFHEKNDGFEPAFPLLMPAADKQQLCYLLESGHGADVTFEVNGQTFNAHKCILAMRSQVFRAQFFGPLKEKSGTVIKIEDMEAPVFESLLHFLYSETIPEFEEKNVSENKHNTELAQHLLVAADRYDLEWLKKICENILHVSIEMSNVVPLLSLAERHNCTHLKTACLKFIAPPEILGEQFSYVPFLNRTSHGCNNLRKFVPSVNHSLKISLLIQSIPFLTAIASTWNGSSASRHSICTHSLETPWNYIVV</sequence>
<evidence type="ECO:0008006" key="8">
    <source>
        <dbReference type="Google" id="ProtNLM"/>
    </source>
</evidence>
<evidence type="ECO:0000256" key="1">
    <source>
        <dbReference type="ARBA" id="ARBA00004906"/>
    </source>
</evidence>
<dbReference type="PANTHER" id="PTHR26379:SF187">
    <property type="entry name" value="OS07G0655300 PROTEIN"/>
    <property type="match status" value="1"/>
</dbReference>
<dbReference type="SUPFAM" id="SSF54695">
    <property type="entry name" value="POZ domain"/>
    <property type="match status" value="1"/>
</dbReference>